<dbReference type="InterPro" id="IPR004659">
    <property type="entry name" value="RNase_E/G"/>
</dbReference>
<evidence type="ECO:0000313" key="18">
    <source>
        <dbReference type="Proteomes" id="UP000534783"/>
    </source>
</evidence>
<gene>
    <name evidence="17" type="ORF">MNODULE_06800</name>
</gene>
<dbReference type="GO" id="GO:0019843">
    <property type="term" value="F:rRNA binding"/>
    <property type="evidence" value="ECO:0007669"/>
    <property type="project" value="UniProtKB-KW"/>
</dbReference>
<keyword evidence="9" id="KW-0540">Nuclease</keyword>
<dbReference type="InterPro" id="IPR019307">
    <property type="entry name" value="RNA-bd_AU-1/RNase_E/G"/>
</dbReference>
<dbReference type="PANTHER" id="PTHR30001">
    <property type="entry name" value="RIBONUCLEASE"/>
    <property type="match status" value="1"/>
</dbReference>
<evidence type="ECO:0000256" key="9">
    <source>
        <dbReference type="ARBA" id="ARBA00022722"/>
    </source>
</evidence>
<sequence length="516" mass="59490">MSIEIVINSTREETRVALLENKIVTELYFDRKKDRGIVGNVYKGKVVKVLPGMQAAFVDIATEKAAFLYVADVMTNMDDYGHMMEEAEEVEEEPLEFEETSEATQVPVMTRPKKGSSQTIEDLLQEGQEVVVQVSKEPIGTKGPRVTTYISLPGRYLVYMPTVNHVGVSRRIGREDERHRLKDMILRLRKPGAGYIVRTVSDGITEEEFKQDIEFLEVVWQNILKKRDKLPAPALLHTDLDLVFRTVRDLFTKDVDKLTIDSKPEYERIKEFVGTYLPSFLPRVELWDKDEPVYDAYGLEMEISKAKNRRVWLKSGGYIVIDHAEALTVIDVNTGRFVGKRDLEETILKTNLEAVKEIAYQLRLRNIGGIIIIDFIDMEKEKNREKVFNALHDAVSTDKARTHLLKISELGLVQMSRERTREDILRILCEPCPYCEGRGYTKSPTTICYEIFREIRRIGSSPRDKKIIIGVHPTVANLLYDEERHGVEELEREYHKKIIIKADSNLHIEQYDIVTL</sequence>
<dbReference type="Pfam" id="PF20833">
    <property type="entry name" value="RNase_E_G_Thio"/>
    <property type="match status" value="1"/>
</dbReference>
<evidence type="ECO:0000256" key="8">
    <source>
        <dbReference type="ARBA" id="ARBA00022694"/>
    </source>
</evidence>
<dbReference type="PROSITE" id="PS50126">
    <property type="entry name" value="S1"/>
    <property type="match status" value="1"/>
</dbReference>
<keyword evidence="5" id="KW-0963">Cytoplasm</keyword>
<feature type="domain" description="S1 motif" evidence="16">
    <location>
        <begin position="39"/>
        <end position="111"/>
    </location>
</feature>
<protein>
    <recommendedName>
        <fullName evidence="4">Ribonuclease G</fullName>
    </recommendedName>
</protein>
<name>A0A7X6IAG2_9BACT</name>
<dbReference type="GO" id="GO:0006364">
    <property type="term" value="P:rRNA processing"/>
    <property type="evidence" value="ECO:0007669"/>
    <property type="project" value="UniProtKB-KW"/>
</dbReference>
<comment type="similarity">
    <text evidence="3">Belongs to the RNase E/G family. RNase G subfamily.</text>
</comment>
<accession>A0A7X6IAG2</accession>
<evidence type="ECO:0000256" key="11">
    <source>
        <dbReference type="ARBA" id="ARBA00022730"/>
    </source>
</evidence>
<keyword evidence="13" id="KW-0378">Hydrolase</keyword>
<evidence type="ECO:0000256" key="10">
    <source>
        <dbReference type="ARBA" id="ARBA00022723"/>
    </source>
</evidence>
<dbReference type="Proteomes" id="UP000534783">
    <property type="component" value="Unassembled WGS sequence"/>
</dbReference>
<dbReference type="GO" id="GO:0004519">
    <property type="term" value="F:endonuclease activity"/>
    <property type="evidence" value="ECO:0007669"/>
    <property type="project" value="UniProtKB-KW"/>
</dbReference>
<evidence type="ECO:0000256" key="12">
    <source>
        <dbReference type="ARBA" id="ARBA00022759"/>
    </source>
</evidence>
<dbReference type="GO" id="GO:0004540">
    <property type="term" value="F:RNA nuclease activity"/>
    <property type="evidence" value="ECO:0007669"/>
    <property type="project" value="InterPro"/>
</dbReference>
<comment type="subcellular location">
    <subcellularLocation>
        <location evidence="2">Cytoplasm</location>
    </subcellularLocation>
</comment>
<dbReference type="GO" id="GO:0000049">
    <property type="term" value="F:tRNA binding"/>
    <property type="evidence" value="ECO:0007669"/>
    <property type="project" value="UniProtKB-KW"/>
</dbReference>
<evidence type="ECO:0000256" key="6">
    <source>
        <dbReference type="ARBA" id="ARBA00022552"/>
    </source>
</evidence>
<dbReference type="GO" id="GO:0046872">
    <property type="term" value="F:metal ion binding"/>
    <property type="evidence" value="ECO:0007669"/>
    <property type="project" value="UniProtKB-KW"/>
</dbReference>
<evidence type="ECO:0000256" key="14">
    <source>
        <dbReference type="ARBA" id="ARBA00022842"/>
    </source>
</evidence>
<dbReference type="Pfam" id="PF10150">
    <property type="entry name" value="RNase_E_G"/>
    <property type="match status" value="1"/>
</dbReference>
<keyword evidence="15" id="KW-0694">RNA-binding</keyword>
<proteinExistence type="inferred from homology"/>
<keyword evidence="18" id="KW-1185">Reference proteome</keyword>
<evidence type="ECO:0000256" key="4">
    <source>
        <dbReference type="ARBA" id="ARBA00017719"/>
    </source>
</evidence>
<evidence type="ECO:0000256" key="3">
    <source>
        <dbReference type="ARBA" id="ARBA00005663"/>
    </source>
</evidence>
<dbReference type="SUPFAM" id="SSF50249">
    <property type="entry name" value="Nucleic acid-binding proteins"/>
    <property type="match status" value="1"/>
</dbReference>
<evidence type="ECO:0000256" key="15">
    <source>
        <dbReference type="ARBA" id="ARBA00022884"/>
    </source>
</evidence>
<comment type="cofactor">
    <cofactor evidence="1">
        <name>Mg(2+)</name>
        <dbReference type="ChEBI" id="CHEBI:18420"/>
    </cofactor>
</comment>
<keyword evidence="10" id="KW-0479">Metal-binding</keyword>
<dbReference type="RefSeq" id="WP_168058692.1">
    <property type="nucleotide sequence ID" value="NZ_VTOW01000001.1"/>
</dbReference>
<dbReference type="CDD" id="cd04453">
    <property type="entry name" value="S1_RNase_E"/>
    <property type="match status" value="1"/>
</dbReference>
<dbReference type="NCBIfam" id="TIGR00757">
    <property type="entry name" value="RNaseEG"/>
    <property type="match status" value="1"/>
</dbReference>
<keyword evidence="11" id="KW-0699">rRNA-binding</keyword>
<dbReference type="GO" id="GO:0008033">
    <property type="term" value="P:tRNA processing"/>
    <property type="evidence" value="ECO:0007669"/>
    <property type="project" value="UniProtKB-KW"/>
</dbReference>
<dbReference type="InterPro" id="IPR048583">
    <property type="entry name" value="RNase_E_G_thioredoxin-like"/>
</dbReference>
<evidence type="ECO:0000259" key="16">
    <source>
        <dbReference type="PROSITE" id="PS50126"/>
    </source>
</evidence>
<keyword evidence="6" id="KW-0698">rRNA processing</keyword>
<organism evidence="17 18">
    <name type="scientific">Candidatus Manganitrophus noduliformans</name>
    <dbReference type="NCBI Taxonomy" id="2606439"/>
    <lineage>
        <taxon>Bacteria</taxon>
        <taxon>Pseudomonadati</taxon>
        <taxon>Nitrospirota</taxon>
        <taxon>Nitrospiria</taxon>
        <taxon>Candidatus Troglogloeales</taxon>
        <taxon>Candidatus Manganitrophaceae</taxon>
        <taxon>Candidatus Manganitrophus</taxon>
    </lineage>
</organism>
<keyword evidence="12" id="KW-0255">Endonuclease</keyword>
<keyword evidence="8" id="KW-0819">tRNA processing</keyword>
<dbReference type="PANTHER" id="PTHR30001:SF0">
    <property type="entry name" value="RIBONUCLEASE G"/>
    <property type="match status" value="1"/>
</dbReference>
<dbReference type="Gene3D" id="3.40.1260.20">
    <property type="entry name" value="Ribonuclease E, catalytic domain"/>
    <property type="match status" value="1"/>
</dbReference>
<keyword evidence="7" id="KW-0820">tRNA-binding</keyword>
<dbReference type="GO" id="GO:0016787">
    <property type="term" value="F:hydrolase activity"/>
    <property type="evidence" value="ECO:0007669"/>
    <property type="project" value="UniProtKB-KW"/>
</dbReference>
<evidence type="ECO:0000313" key="17">
    <source>
        <dbReference type="EMBL" id="NKE70446.1"/>
    </source>
</evidence>
<reference evidence="17 18" key="1">
    <citation type="journal article" date="2020" name="Nature">
        <title>Bacterial chemolithoautotrophy via manganese oxidation.</title>
        <authorList>
            <person name="Yu H."/>
            <person name="Leadbetter J.R."/>
        </authorList>
    </citation>
    <scope>NUCLEOTIDE SEQUENCE [LARGE SCALE GENOMIC DNA]</scope>
    <source>
        <strain evidence="17 18">Mn-1</strain>
    </source>
</reference>
<dbReference type="EMBL" id="VTOW01000001">
    <property type="protein sequence ID" value="NKE70446.1"/>
    <property type="molecule type" value="Genomic_DNA"/>
</dbReference>
<dbReference type="InterPro" id="IPR012340">
    <property type="entry name" value="NA-bd_OB-fold"/>
</dbReference>
<comment type="caution">
    <text evidence="17">The sequence shown here is derived from an EMBL/GenBank/DDBJ whole genome shotgun (WGS) entry which is preliminary data.</text>
</comment>
<evidence type="ECO:0000256" key="5">
    <source>
        <dbReference type="ARBA" id="ARBA00022490"/>
    </source>
</evidence>
<dbReference type="GO" id="GO:0005737">
    <property type="term" value="C:cytoplasm"/>
    <property type="evidence" value="ECO:0007669"/>
    <property type="project" value="UniProtKB-SubCell"/>
</dbReference>
<evidence type="ECO:0000256" key="13">
    <source>
        <dbReference type="ARBA" id="ARBA00022801"/>
    </source>
</evidence>
<keyword evidence="14" id="KW-0460">Magnesium</keyword>
<dbReference type="InterPro" id="IPR003029">
    <property type="entry name" value="S1_domain"/>
</dbReference>
<evidence type="ECO:0000256" key="7">
    <source>
        <dbReference type="ARBA" id="ARBA00022555"/>
    </source>
</evidence>
<dbReference type="SMART" id="SM00316">
    <property type="entry name" value="S1"/>
    <property type="match status" value="1"/>
</dbReference>
<evidence type="ECO:0000256" key="2">
    <source>
        <dbReference type="ARBA" id="ARBA00004496"/>
    </source>
</evidence>
<dbReference type="AlphaFoldDB" id="A0A7X6IAG2"/>
<evidence type="ECO:0000256" key="1">
    <source>
        <dbReference type="ARBA" id="ARBA00001946"/>
    </source>
</evidence>
<dbReference type="Gene3D" id="2.40.50.140">
    <property type="entry name" value="Nucleic acid-binding proteins"/>
    <property type="match status" value="1"/>
</dbReference>